<keyword evidence="2" id="KW-0472">Membrane</keyword>
<evidence type="ECO:0000256" key="2">
    <source>
        <dbReference type="SAM" id="Phobius"/>
    </source>
</evidence>
<dbReference type="Proteomes" id="UP000233524">
    <property type="component" value="Unassembled WGS sequence"/>
</dbReference>
<dbReference type="AlphaFoldDB" id="A0A2N3NFR3"/>
<keyword evidence="4" id="KW-1185">Reference proteome</keyword>
<proteinExistence type="predicted"/>
<reference evidence="3 4" key="1">
    <citation type="journal article" date="2017" name="G3 (Bethesda)">
        <title>First Draft Genome Sequence of the Pathogenic Fungus Lomentospora prolificans (Formerly Scedosporium prolificans).</title>
        <authorList>
            <person name="Luo R."/>
            <person name="Zimin A."/>
            <person name="Workman R."/>
            <person name="Fan Y."/>
            <person name="Pertea G."/>
            <person name="Grossman N."/>
            <person name="Wear M.P."/>
            <person name="Jia B."/>
            <person name="Miller H."/>
            <person name="Casadevall A."/>
            <person name="Timp W."/>
            <person name="Zhang S.X."/>
            <person name="Salzberg S.L."/>
        </authorList>
    </citation>
    <scope>NUCLEOTIDE SEQUENCE [LARGE SCALE GENOMIC DNA]</scope>
    <source>
        <strain evidence="3 4">JHH-5317</strain>
    </source>
</reference>
<dbReference type="VEuPathDB" id="FungiDB:jhhlp_003078"/>
<feature type="compositionally biased region" description="Low complexity" evidence="1">
    <location>
        <begin position="32"/>
        <end position="49"/>
    </location>
</feature>
<comment type="caution">
    <text evidence="3">The sequence shown here is derived from an EMBL/GenBank/DDBJ whole genome shotgun (WGS) entry which is preliminary data.</text>
</comment>
<name>A0A2N3NFR3_9PEZI</name>
<dbReference type="EMBL" id="NLAX01000008">
    <property type="protein sequence ID" value="PKS11316.1"/>
    <property type="molecule type" value="Genomic_DNA"/>
</dbReference>
<sequence length="811" mass="89867">MESFSRRDSSYISEEGASWSPVPIQPPIARKPIANPTSPITTPPTQTSARWSSSSTPAITRSPPRETSFTFSHPSPDASRTRSESPPDGVNEPWTRPRPTPLQFDSHEAEPGPGPYTNEQGTPMDNLGAPGYLNSYQRVNSNTLLLSSPPVDHRGAPPGYRPTADPSEVPFSPKPPSRIDLFHKYWKPHYNMFFLLIVGVLFAVGHHIFYLKLDGKEATNQMRLLRYGAALSFLSKASLAAATVTAYRQRVWMTVRRKVLTVAAVDGLFAATEDLTALFNLELFKEAKLAMLLVIYVWCTPLIVIFASETLAVQPETLTEETTCPSIRSLNFAHEEDNDWRVAHYIDGVPEASLSYWNITTEDKDSPDLFDYWAQPSQPVEQVATLAAFLKGPIARDKASAEVCGVGWNCTFTVNFVAPGYKCTELASGVGSTPKSLGDAEPPFSTDILAPTGNFTYFASAYEGEYADPQMDSGESGIPSSPPPFPKNLGAFRTEPILWIGYASVEDPAKQQPNGPSEPGWDTAFTPKIFGCEHYETEYEVEFSYLSLQQETKIKSRKYLRPIVDTVFQRGEFASDGTRDNTTAIPEDNYVRPTDDIGRYRRIAAYHALGAQLRRFINGTIHEPNKILKTKVSQTRLIDIHSFLAAGDLMADISTFYEDIILSLFSYPQFLAVVWAADPDTPSGHIEGGEATLYPCTRHRTSNHYVYHVADLWGVYTIAIFLALVATAFGMMAIWEEGVSRDTRFSSVAAATRGTALEKIPFGPEGELRTRAKRVKIGYGVVDRGHYGFGVEGEVLQSISNRRSTQTFRFG</sequence>
<dbReference type="PANTHER" id="PTHR35041">
    <property type="entry name" value="MEDIATOR OF RNA POLYMERASE II TRANSCRIPTION SUBUNIT 1"/>
    <property type="match status" value="1"/>
</dbReference>
<accession>A0A2N3NFR3</accession>
<feature type="compositionally biased region" description="Polar residues" evidence="1">
    <location>
        <begin position="50"/>
        <end position="73"/>
    </location>
</feature>
<evidence type="ECO:0008006" key="5">
    <source>
        <dbReference type="Google" id="ProtNLM"/>
    </source>
</evidence>
<feature type="transmembrane region" description="Helical" evidence="2">
    <location>
        <begin position="193"/>
        <end position="213"/>
    </location>
</feature>
<dbReference type="OrthoDB" id="5340195at2759"/>
<dbReference type="PANTHER" id="PTHR35041:SF3">
    <property type="entry name" value="FORMYLMETHIONINE DEFORMYLASE-LIKE PROTEIN"/>
    <property type="match status" value="1"/>
</dbReference>
<keyword evidence="2" id="KW-0812">Transmembrane</keyword>
<feature type="region of interest" description="Disordered" evidence="1">
    <location>
        <begin position="1"/>
        <end position="133"/>
    </location>
</feature>
<evidence type="ECO:0000313" key="3">
    <source>
        <dbReference type="EMBL" id="PKS11316.1"/>
    </source>
</evidence>
<keyword evidence="2" id="KW-1133">Transmembrane helix</keyword>
<feature type="transmembrane region" description="Helical" evidence="2">
    <location>
        <begin position="713"/>
        <end position="735"/>
    </location>
</feature>
<dbReference type="InParanoid" id="A0A2N3NFR3"/>
<feature type="transmembrane region" description="Helical" evidence="2">
    <location>
        <begin position="225"/>
        <end position="247"/>
    </location>
</feature>
<feature type="region of interest" description="Disordered" evidence="1">
    <location>
        <begin position="145"/>
        <end position="172"/>
    </location>
</feature>
<feature type="transmembrane region" description="Helical" evidence="2">
    <location>
        <begin position="289"/>
        <end position="308"/>
    </location>
</feature>
<organism evidence="3 4">
    <name type="scientific">Lomentospora prolificans</name>
    <dbReference type="NCBI Taxonomy" id="41688"/>
    <lineage>
        <taxon>Eukaryota</taxon>
        <taxon>Fungi</taxon>
        <taxon>Dikarya</taxon>
        <taxon>Ascomycota</taxon>
        <taxon>Pezizomycotina</taxon>
        <taxon>Sordariomycetes</taxon>
        <taxon>Hypocreomycetidae</taxon>
        <taxon>Microascales</taxon>
        <taxon>Microascaceae</taxon>
        <taxon>Lomentospora</taxon>
    </lineage>
</organism>
<evidence type="ECO:0000256" key="1">
    <source>
        <dbReference type="SAM" id="MobiDB-lite"/>
    </source>
</evidence>
<protein>
    <recommendedName>
        <fullName evidence="5">Formylmethionine deformylase-like protein</fullName>
    </recommendedName>
</protein>
<dbReference type="STRING" id="41688.A0A2N3NFR3"/>
<gene>
    <name evidence="3" type="ORF">jhhlp_003078</name>
</gene>
<evidence type="ECO:0000313" key="4">
    <source>
        <dbReference type="Proteomes" id="UP000233524"/>
    </source>
</evidence>